<evidence type="ECO:0000313" key="7">
    <source>
        <dbReference type="EMBL" id="OIM21653.1"/>
    </source>
</evidence>
<dbReference type="PIRSF" id="PIRSF019574">
    <property type="entry name" value="Periplasmic_polyamine_BP"/>
    <property type="match status" value="1"/>
</dbReference>
<dbReference type="GO" id="GO:0019808">
    <property type="term" value="F:polyamine binding"/>
    <property type="evidence" value="ECO:0007669"/>
    <property type="project" value="InterPro"/>
</dbReference>
<dbReference type="EMBL" id="LR031358">
    <property type="protein sequence ID" value="VDB97650.1"/>
    <property type="molecule type" value="Genomic_DNA"/>
</dbReference>
<evidence type="ECO:0000313" key="9">
    <source>
        <dbReference type="Proteomes" id="UP000181728"/>
    </source>
</evidence>
<organism evidence="7 9">
    <name type="scientific">Oenococcus oeni</name>
    <name type="common">Leuconostoc oenos</name>
    <dbReference type="NCBI Taxonomy" id="1247"/>
    <lineage>
        <taxon>Bacteria</taxon>
        <taxon>Bacillati</taxon>
        <taxon>Bacillota</taxon>
        <taxon>Bacilli</taxon>
        <taxon>Lactobacillales</taxon>
        <taxon>Lactobacillaceae</taxon>
        <taxon>Oenococcus</taxon>
    </lineage>
</organism>
<dbReference type="Proteomes" id="UP001281024">
    <property type="component" value="Unassembled WGS sequence"/>
</dbReference>
<keyword evidence="4" id="KW-0574">Periplasm</keyword>
<dbReference type="Pfam" id="PF13416">
    <property type="entry name" value="SBP_bac_8"/>
    <property type="match status" value="1"/>
</dbReference>
<dbReference type="PANTHER" id="PTHR30222">
    <property type="entry name" value="SPERMIDINE/PUTRESCINE-BINDING PERIPLASMIC PROTEIN"/>
    <property type="match status" value="1"/>
</dbReference>
<dbReference type="GeneID" id="75065454"/>
<feature type="binding site" evidence="5">
    <location>
        <position position="98"/>
    </location>
    <ligand>
        <name>spermidine</name>
        <dbReference type="ChEBI" id="CHEBI:57834"/>
    </ligand>
</feature>
<dbReference type="GO" id="GO:0042597">
    <property type="term" value="C:periplasmic space"/>
    <property type="evidence" value="ECO:0007669"/>
    <property type="project" value="UniProtKB-SubCell"/>
</dbReference>
<dbReference type="PANTHER" id="PTHR30222:SF17">
    <property type="entry name" value="SPERMIDINE_PUTRESCINE-BINDING PERIPLASMIC PROTEIN"/>
    <property type="match status" value="1"/>
</dbReference>
<reference evidence="6" key="3">
    <citation type="submission" date="2019-10" db="EMBL/GenBank/DDBJ databases">
        <title>Malate fermentation in French cider.</title>
        <authorList>
            <person name="Cousin F.J."/>
            <person name="Medina Fernandez S."/>
            <person name="Misery B."/>
            <person name="Laplace J.-M."/>
            <person name="Cretenet M."/>
        </authorList>
    </citation>
    <scope>NUCLEOTIDE SEQUENCE</scope>
    <source>
        <strain evidence="6">UCMA15129</strain>
    </source>
</reference>
<gene>
    <name evidence="7" type="ORF">ATX59_03010</name>
    <name evidence="6" type="ORF">GA838_07410</name>
    <name evidence="8" type="ORF">OENI_0599</name>
</gene>
<evidence type="ECO:0000313" key="8">
    <source>
        <dbReference type="EMBL" id="VDB97650.1"/>
    </source>
</evidence>
<dbReference type="Proteomes" id="UP000294726">
    <property type="component" value="Chromosome"/>
</dbReference>
<dbReference type="Gene3D" id="3.40.190.10">
    <property type="entry name" value="Periplasmic binding protein-like II"/>
    <property type="match status" value="2"/>
</dbReference>
<keyword evidence="2" id="KW-0813">Transport</keyword>
<evidence type="ECO:0000256" key="1">
    <source>
        <dbReference type="ARBA" id="ARBA00004418"/>
    </source>
</evidence>
<sequence length="363" mass="41662">MKKLLSALFAISLVIVGLFAIQRYLVAKENAAAGTSGSGSKVLNIYNWGDYIDPSLLTKFTKETGYRINYETFDSNEDMYAKVKQGGTSYDIVVPSDYMVEKMRREKMLLPINRKKFKGFKYYDKRFLNKSFDPGNKYSIPYFWGTLGIVYNDKFVKRSEVESWDQLWSSKFRDKILLVDSARDDFAFSLISMGKSVNDKRPADVQAAKAKLDALMPNVKAILDDEIVMYMVQEEAPIGITWSGEASEMIAENKHLHYVIPKEGSNIWFDNLAIPKTAKHFKAIYKFLNFMSEPKNAAQNAEYVEYSTPNKGAIKILPKSVTGDQQFYPSNKTLKNLHVYSDLGQKWTQIYNDLFLEFKMTSR</sequence>
<keyword evidence="3" id="KW-0732">Signal</keyword>
<dbReference type="CDD" id="cd13663">
    <property type="entry name" value="PBP2_PotD_PotF_like_2"/>
    <property type="match status" value="1"/>
</dbReference>
<dbReference type="RefSeq" id="WP_002816514.1">
    <property type="nucleotide sequence ID" value="NZ_CP014324.1"/>
</dbReference>
<dbReference type="EMBL" id="MLOK01000028">
    <property type="protein sequence ID" value="OIM21653.1"/>
    <property type="molecule type" value="Genomic_DNA"/>
</dbReference>
<evidence type="ECO:0000313" key="10">
    <source>
        <dbReference type="Proteomes" id="UP000294726"/>
    </source>
</evidence>
<evidence type="ECO:0000256" key="3">
    <source>
        <dbReference type="ARBA" id="ARBA00022729"/>
    </source>
</evidence>
<accession>A0A3S7H159</accession>
<dbReference type="AlphaFoldDB" id="A0A3S7H159"/>
<dbReference type="EMBL" id="WERV01000005">
    <property type="protein sequence ID" value="MDV7715569.1"/>
    <property type="molecule type" value="Genomic_DNA"/>
</dbReference>
<protein>
    <submittedName>
        <fullName evidence="6">Extracellular solute-binding protein</fullName>
    </submittedName>
    <submittedName>
        <fullName evidence="7">Spermidine/putrescine ABC transporter substrate-binding protein</fullName>
    </submittedName>
</protein>
<evidence type="ECO:0000256" key="2">
    <source>
        <dbReference type="ARBA" id="ARBA00022448"/>
    </source>
</evidence>
<dbReference type="InterPro" id="IPR006059">
    <property type="entry name" value="SBP"/>
</dbReference>
<evidence type="ECO:0000256" key="5">
    <source>
        <dbReference type="PIRSR" id="PIRSR019574-1"/>
    </source>
</evidence>
<dbReference type="Proteomes" id="UP000181728">
    <property type="component" value="Unassembled WGS sequence"/>
</dbReference>
<dbReference type="PRINTS" id="PR00909">
    <property type="entry name" value="SPERMDNBNDNG"/>
</dbReference>
<evidence type="ECO:0000313" key="6">
    <source>
        <dbReference type="EMBL" id="MDV7715569.1"/>
    </source>
</evidence>
<proteinExistence type="predicted"/>
<dbReference type="SUPFAM" id="SSF53850">
    <property type="entry name" value="Periplasmic binding protein-like II"/>
    <property type="match status" value="1"/>
</dbReference>
<evidence type="ECO:0000256" key="4">
    <source>
        <dbReference type="ARBA" id="ARBA00022764"/>
    </source>
</evidence>
<dbReference type="GO" id="GO:0015846">
    <property type="term" value="P:polyamine transport"/>
    <property type="evidence" value="ECO:0007669"/>
    <property type="project" value="InterPro"/>
</dbReference>
<comment type="subcellular location">
    <subcellularLocation>
        <location evidence="1">Periplasm</location>
    </subcellularLocation>
</comment>
<dbReference type="InterPro" id="IPR001188">
    <property type="entry name" value="Sperm_putr-bd"/>
</dbReference>
<reference evidence="8 10" key="2">
    <citation type="submission" date="2018-08" db="EMBL/GenBank/DDBJ databases">
        <authorList>
            <person name="Lorentzen P. G. S. M."/>
        </authorList>
    </citation>
    <scope>NUCLEOTIDE SEQUENCE [LARGE SCALE GENOMIC DNA]</scope>
    <source>
        <strain evidence="8 10">CRBO_1381</strain>
    </source>
</reference>
<name>A0A3S7H159_OENOE</name>
<reference evidence="7 9" key="1">
    <citation type="journal article" date="2016" name="BMC Genomics">
        <title>Consensus pan-genome assembly of the specialised wine bacterium Oenococcus oeni.</title>
        <authorList>
            <person name="Sternes P.R."/>
            <person name="Borneman A.R."/>
        </authorList>
    </citation>
    <scope>NUCLEOTIDE SEQUENCE [LARGE SCALE GENOMIC DNA]</scope>
    <source>
        <strain evidence="7 9">AWRIB661</strain>
    </source>
</reference>